<dbReference type="PANTHER" id="PTHR43014:SF2">
    <property type="entry name" value="MERCURIC REDUCTASE"/>
    <property type="match status" value="1"/>
</dbReference>
<keyword evidence="5" id="KW-0521">NADP</keyword>
<evidence type="ECO:0000256" key="2">
    <source>
        <dbReference type="ARBA" id="ARBA00007532"/>
    </source>
</evidence>
<dbReference type="SUPFAM" id="SSF55424">
    <property type="entry name" value="FAD/NAD-linked reductases, dimerisation (C-terminal) domain"/>
    <property type="match status" value="1"/>
</dbReference>
<dbReference type="InterPro" id="IPR016156">
    <property type="entry name" value="FAD/NAD-linked_Rdtase_dimer_sf"/>
</dbReference>
<evidence type="ECO:0000256" key="8">
    <source>
        <dbReference type="ARBA" id="ARBA00023284"/>
    </source>
</evidence>
<name>A0ABZ2MEK4_9MICO</name>
<evidence type="ECO:0000256" key="1">
    <source>
        <dbReference type="ARBA" id="ARBA00001974"/>
    </source>
</evidence>
<keyword evidence="7" id="KW-1015">Disulfide bond</keyword>
<dbReference type="SUPFAM" id="SSF51905">
    <property type="entry name" value="FAD/NAD(P)-binding domain"/>
    <property type="match status" value="1"/>
</dbReference>
<dbReference type="Proteomes" id="UP001382727">
    <property type="component" value="Chromosome"/>
</dbReference>
<dbReference type="InterPro" id="IPR012999">
    <property type="entry name" value="Pyr_OxRdtase_I_AS"/>
</dbReference>
<accession>A0ABZ2MEK4</accession>
<dbReference type="InterPro" id="IPR023753">
    <property type="entry name" value="FAD/NAD-binding_dom"/>
</dbReference>
<gene>
    <name evidence="12" type="ORF">V1351_10930</name>
</gene>
<keyword evidence="4 9" id="KW-0274">FAD</keyword>
<keyword evidence="13" id="KW-1185">Reference proteome</keyword>
<comment type="similarity">
    <text evidence="2 9">Belongs to the class-I pyridine nucleotide-disulfide oxidoreductase family.</text>
</comment>
<evidence type="ECO:0000256" key="9">
    <source>
        <dbReference type="RuleBase" id="RU003691"/>
    </source>
</evidence>
<dbReference type="PANTHER" id="PTHR43014">
    <property type="entry name" value="MERCURIC REDUCTASE"/>
    <property type="match status" value="1"/>
</dbReference>
<dbReference type="PRINTS" id="PR00368">
    <property type="entry name" value="FADPNR"/>
</dbReference>
<evidence type="ECO:0000256" key="3">
    <source>
        <dbReference type="ARBA" id="ARBA00022630"/>
    </source>
</evidence>
<feature type="domain" description="FAD/NAD(P)-binding" evidence="11">
    <location>
        <begin position="17"/>
        <end position="331"/>
    </location>
</feature>
<sequence length="488" mass="50362">MSTDRTGTAPAEDDPWDLLVVGGGTAGIVGAKTAARLGARVLLVEQERTGGDCLWTGCVPSKALLAAASVAATARTAQRFGVDVGEVRVDFAQVMEHVRAAIHHIAPVDSVEALEKSSVVVRQGTARFTGRNSADIDGASVAFRQALVATGAAPAIPGIAGLADVEHLTSETVWDLDELPADLVVLGGGSIGCELGQAFARLGSRVSVVEGASGILPREDPAAAEALARALVGDGVELHTGSGVEVVEPTGGGSGILHLGSGRKVPFTRLLVAVGRAPRTSDLGLDAAGVEVDGHGFVVVDDLLRTTNHHIWAAGDLTGHPQFTHTAGAHASMATSNAVLGVRRKVNLTAVPRVTFTDPEVAAVGLSTDTPAAGLRRVAWSHDHVDRAVAEGSVDGVSRLVVDRRGRVLGATVVGPRAGETVGELTLAITRGLTTRDLAGVTHPYPTYNDGPWNAAVSDVLDQLARPTARRAVGVLARARRWWVQRAA</sequence>
<dbReference type="PRINTS" id="PR00411">
    <property type="entry name" value="PNDRDTASEI"/>
</dbReference>
<keyword evidence="8 9" id="KW-0676">Redox-active center</keyword>
<evidence type="ECO:0000256" key="4">
    <source>
        <dbReference type="ARBA" id="ARBA00022827"/>
    </source>
</evidence>
<dbReference type="Pfam" id="PF07992">
    <property type="entry name" value="Pyr_redox_2"/>
    <property type="match status" value="1"/>
</dbReference>
<reference evidence="12 13" key="1">
    <citation type="submission" date="2024-02" db="EMBL/GenBank/DDBJ databases">
        <title>Janibacter sp. nov., isolated from gut of marine sandworm.</title>
        <authorList>
            <person name="Kim B."/>
            <person name="Jun M.O."/>
            <person name="Shin N.-R."/>
        </authorList>
    </citation>
    <scope>NUCLEOTIDE SEQUENCE [LARGE SCALE GENOMIC DNA]</scope>
    <source>
        <strain evidence="12 13">A1S7</strain>
    </source>
</reference>
<evidence type="ECO:0000313" key="12">
    <source>
        <dbReference type="EMBL" id="WXB75462.1"/>
    </source>
</evidence>
<comment type="cofactor">
    <cofactor evidence="1">
        <name>FAD</name>
        <dbReference type="ChEBI" id="CHEBI:57692"/>
    </cofactor>
</comment>
<evidence type="ECO:0000313" key="13">
    <source>
        <dbReference type="Proteomes" id="UP001382727"/>
    </source>
</evidence>
<protein>
    <submittedName>
        <fullName evidence="12">FAD-dependent oxidoreductase</fullName>
    </submittedName>
</protein>
<feature type="domain" description="Pyridine nucleotide-disulphide oxidoreductase dimerisation" evidence="10">
    <location>
        <begin position="351"/>
        <end position="454"/>
    </location>
</feature>
<dbReference type="Gene3D" id="3.50.50.60">
    <property type="entry name" value="FAD/NAD(P)-binding domain"/>
    <property type="match status" value="2"/>
</dbReference>
<dbReference type="RefSeq" id="WP_338748183.1">
    <property type="nucleotide sequence ID" value="NZ_CP144913.1"/>
</dbReference>
<dbReference type="EMBL" id="CP144913">
    <property type="protein sequence ID" value="WXB75462.1"/>
    <property type="molecule type" value="Genomic_DNA"/>
</dbReference>
<evidence type="ECO:0000256" key="5">
    <source>
        <dbReference type="ARBA" id="ARBA00022857"/>
    </source>
</evidence>
<dbReference type="InterPro" id="IPR004099">
    <property type="entry name" value="Pyr_nucl-diS_OxRdtase_dimer"/>
</dbReference>
<keyword evidence="6 9" id="KW-0560">Oxidoreductase</keyword>
<dbReference type="PROSITE" id="PS00076">
    <property type="entry name" value="PYRIDINE_REDOX_1"/>
    <property type="match status" value="1"/>
</dbReference>
<keyword evidence="3 9" id="KW-0285">Flavoprotein</keyword>
<evidence type="ECO:0000259" key="10">
    <source>
        <dbReference type="Pfam" id="PF02852"/>
    </source>
</evidence>
<evidence type="ECO:0000256" key="7">
    <source>
        <dbReference type="ARBA" id="ARBA00023157"/>
    </source>
</evidence>
<dbReference type="Pfam" id="PF02852">
    <property type="entry name" value="Pyr_redox_dim"/>
    <property type="match status" value="1"/>
</dbReference>
<dbReference type="PIRSF" id="PIRSF000350">
    <property type="entry name" value="Mercury_reductase_MerA"/>
    <property type="match status" value="1"/>
</dbReference>
<dbReference type="Gene3D" id="3.30.390.30">
    <property type="match status" value="1"/>
</dbReference>
<proteinExistence type="inferred from homology"/>
<dbReference type="InterPro" id="IPR036188">
    <property type="entry name" value="FAD/NAD-bd_sf"/>
</dbReference>
<dbReference type="InterPro" id="IPR001100">
    <property type="entry name" value="Pyr_nuc-diS_OxRdtase"/>
</dbReference>
<evidence type="ECO:0000259" key="11">
    <source>
        <dbReference type="Pfam" id="PF07992"/>
    </source>
</evidence>
<evidence type="ECO:0000256" key="6">
    <source>
        <dbReference type="ARBA" id="ARBA00023002"/>
    </source>
</evidence>
<organism evidence="12 13">
    <name type="scientific">Janibacter alittae</name>
    <dbReference type="NCBI Taxonomy" id="3115209"/>
    <lineage>
        <taxon>Bacteria</taxon>
        <taxon>Bacillati</taxon>
        <taxon>Actinomycetota</taxon>
        <taxon>Actinomycetes</taxon>
        <taxon>Micrococcales</taxon>
        <taxon>Intrasporangiaceae</taxon>
        <taxon>Janibacter</taxon>
    </lineage>
</organism>